<protein>
    <submittedName>
        <fullName evidence="2">Uncharacterized protein</fullName>
    </submittedName>
</protein>
<gene>
    <name evidence="2" type="ORF">MPIPNATIZW_LOCUS2327</name>
</gene>
<name>A0ABN9ZB90_PIPNA</name>
<sequence>MSSSEEPVSHITKDQSRPEVRVATWGSGEPGLVSVTRRPPTPKQARVDRQLKIFNCIIEHGAYIKRTGPADLEPKEAESKGLEAQEAEAAPLVTPDVHLEEQNAELEACPPPDLLPPPAASPAVAVEPGPAPDKTEAPPLLDEEPGEQA</sequence>
<evidence type="ECO:0000313" key="3">
    <source>
        <dbReference type="Proteomes" id="UP001314169"/>
    </source>
</evidence>
<feature type="compositionally biased region" description="Basic and acidic residues" evidence="1">
    <location>
        <begin position="7"/>
        <end position="20"/>
    </location>
</feature>
<feature type="region of interest" description="Disordered" evidence="1">
    <location>
        <begin position="66"/>
        <end position="149"/>
    </location>
</feature>
<dbReference type="EMBL" id="OY882867">
    <property type="protein sequence ID" value="CAK6434021.1"/>
    <property type="molecule type" value="Genomic_DNA"/>
</dbReference>
<feature type="compositionally biased region" description="Basic and acidic residues" evidence="1">
    <location>
        <begin position="72"/>
        <end position="83"/>
    </location>
</feature>
<evidence type="ECO:0000256" key="1">
    <source>
        <dbReference type="SAM" id="MobiDB-lite"/>
    </source>
</evidence>
<accession>A0ABN9ZB90</accession>
<evidence type="ECO:0000313" key="2">
    <source>
        <dbReference type="EMBL" id="CAK6434021.1"/>
    </source>
</evidence>
<proteinExistence type="predicted"/>
<feature type="compositionally biased region" description="Pro residues" evidence="1">
    <location>
        <begin position="109"/>
        <end position="120"/>
    </location>
</feature>
<feature type="region of interest" description="Disordered" evidence="1">
    <location>
        <begin position="1"/>
        <end position="46"/>
    </location>
</feature>
<dbReference type="Proteomes" id="UP001314169">
    <property type="component" value="Chromosome 10"/>
</dbReference>
<reference evidence="2" key="1">
    <citation type="submission" date="2023-12" db="EMBL/GenBank/DDBJ databases">
        <authorList>
            <person name="Brown T."/>
        </authorList>
    </citation>
    <scope>NUCLEOTIDE SEQUENCE</scope>
</reference>
<organism evidence="2 3">
    <name type="scientific">Pipistrellus nathusii</name>
    <name type="common">Nathusius' pipistrelle</name>
    <dbReference type="NCBI Taxonomy" id="59473"/>
    <lineage>
        <taxon>Eukaryota</taxon>
        <taxon>Metazoa</taxon>
        <taxon>Chordata</taxon>
        <taxon>Craniata</taxon>
        <taxon>Vertebrata</taxon>
        <taxon>Euteleostomi</taxon>
        <taxon>Mammalia</taxon>
        <taxon>Eutheria</taxon>
        <taxon>Laurasiatheria</taxon>
        <taxon>Chiroptera</taxon>
        <taxon>Yangochiroptera</taxon>
        <taxon>Vespertilionidae</taxon>
        <taxon>Pipistrellus</taxon>
    </lineage>
</organism>
<keyword evidence="3" id="KW-1185">Reference proteome</keyword>